<name>A0AAD8SKC1_LOLMU</name>
<evidence type="ECO:0000259" key="1">
    <source>
        <dbReference type="Pfam" id="PF13966"/>
    </source>
</evidence>
<evidence type="ECO:0000313" key="3">
    <source>
        <dbReference type="Proteomes" id="UP001231189"/>
    </source>
</evidence>
<feature type="domain" description="Reverse transcriptase zinc-binding" evidence="1">
    <location>
        <begin position="71"/>
        <end position="154"/>
    </location>
</feature>
<dbReference type="Proteomes" id="UP001231189">
    <property type="component" value="Unassembled WGS sequence"/>
</dbReference>
<reference evidence="2" key="1">
    <citation type="submission" date="2023-07" db="EMBL/GenBank/DDBJ databases">
        <title>A chromosome-level genome assembly of Lolium multiflorum.</title>
        <authorList>
            <person name="Chen Y."/>
            <person name="Copetti D."/>
            <person name="Kolliker R."/>
            <person name="Studer B."/>
        </authorList>
    </citation>
    <scope>NUCLEOTIDE SEQUENCE</scope>
    <source>
        <strain evidence="2">02402/16</strain>
        <tissue evidence="2">Leaf</tissue>
    </source>
</reference>
<organism evidence="2 3">
    <name type="scientific">Lolium multiflorum</name>
    <name type="common">Italian ryegrass</name>
    <name type="synonym">Lolium perenne subsp. multiflorum</name>
    <dbReference type="NCBI Taxonomy" id="4521"/>
    <lineage>
        <taxon>Eukaryota</taxon>
        <taxon>Viridiplantae</taxon>
        <taxon>Streptophyta</taxon>
        <taxon>Embryophyta</taxon>
        <taxon>Tracheophyta</taxon>
        <taxon>Spermatophyta</taxon>
        <taxon>Magnoliopsida</taxon>
        <taxon>Liliopsida</taxon>
        <taxon>Poales</taxon>
        <taxon>Poaceae</taxon>
        <taxon>BOP clade</taxon>
        <taxon>Pooideae</taxon>
        <taxon>Poodae</taxon>
        <taxon>Poeae</taxon>
        <taxon>Poeae Chloroplast Group 2 (Poeae type)</taxon>
        <taxon>Loliodinae</taxon>
        <taxon>Loliinae</taxon>
        <taxon>Lolium</taxon>
    </lineage>
</organism>
<dbReference type="Pfam" id="PF13966">
    <property type="entry name" value="zf-RVT"/>
    <property type="match status" value="1"/>
</dbReference>
<gene>
    <name evidence="2" type="ORF">QYE76_070943</name>
</gene>
<dbReference type="EMBL" id="JAUUTY010000004">
    <property type="protein sequence ID" value="KAK1653138.1"/>
    <property type="molecule type" value="Genomic_DNA"/>
</dbReference>
<protein>
    <recommendedName>
        <fullName evidence="1">Reverse transcriptase zinc-binding domain-containing protein</fullName>
    </recommendedName>
</protein>
<dbReference type="AlphaFoldDB" id="A0AAD8SKC1"/>
<evidence type="ECO:0000313" key="2">
    <source>
        <dbReference type="EMBL" id="KAK1653138.1"/>
    </source>
</evidence>
<sequence>MLATRFPALLSHCTQPHATVASVTSGGLDLHPRLSTVVASELTQVMRIIDDTSLTVGADGRVIDSPSSPAFSSREAYMMLSPSRLLDASACTTWALRLPAKLKIFAYLADIDMLSTRANLFYKNCAPSAMCAACPDIETGQHLFFDYPPAVALWSRLGVSIPTGQSSIWDLPTSIQVPASA</sequence>
<proteinExistence type="predicted"/>
<keyword evidence="3" id="KW-1185">Reference proteome</keyword>
<comment type="caution">
    <text evidence="2">The sequence shown here is derived from an EMBL/GenBank/DDBJ whole genome shotgun (WGS) entry which is preliminary data.</text>
</comment>
<dbReference type="InterPro" id="IPR026960">
    <property type="entry name" value="RVT-Znf"/>
</dbReference>
<accession>A0AAD8SKC1</accession>